<dbReference type="InterPro" id="IPR000868">
    <property type="entry name" value="Isochorismatase-like_dom"/>
</dbReference>
<proteinExistence type="predicted"/>
<sequence>MSETLNRALLVIDVQNEYVTGSLLIEHPPVQDSLRNIALAMDAAQAEQMPVIVVQHDAPEDSPLFAKGSAAWLLHPTVAKREADHHIHKSMASVFAGTDLAQWLAQHRIDTLSVCGYMTHNCVASTIFHAAHNGLKVEYLADASGAPSYRNAAGAASAEEIHRVFSTVFHTGFAAVTTTENWIAAVSAGRVIEADSIYMSNQRAKEALIA</sequence>
<dbReference type="InterPro" id="IPR050272">
    <property type="entry name" value="Isochorismatase-like_hydrls"/>
</dbReference>
<gene>
    <name evidence="3" type="ORF">H0A62_01440</name>
</gene>
<dbReference type="CDD" id="cd01014">
    <property type="entry name" value="nicotinamidase_related"/>
    <property type="match status" value="1"/>
</dbReference>
<dbReference type="OrthoDB" id="5360912at2"/>
<comment type="caution">
    <text evidence="3">The sequence shown here is derived from an EMBL/GenBank/DDBJ whole genome shotgun (WGS) entry which is preliminary data.</text>
</comment>
<dbReference type="Pfam" id="PF00857">
    <property type="entry name" value="Isochorismatase"/>
    <property type="match status" value="1"/>
</dbReference>
<reference evidence="3 4" key="1">
    <citation type="submission" date="2020-07" db="EMBL/GenBank/DDBJ databases">
        <title>Taxonomic revisions and descriptions of new bacterial species based on genomic comparisons in the high-G+C-content subgroup of the family Alcaligenaceae.</title>
        <authorList>
            <person name="Szabo A."/>
            <person name="Felfoldi T."/>
        </authorList>
    </citation>
    <scope>NUCLEOTIDE SEQUENCE [LARGE SCALE GENOMIC DNA]</scope>
    <source>
        <strain evidence="3 4">DSM 25667</strain>
    </source>
</reference>
<dbReference type="EMBL" id="JACCEV010000001">
    <property type="protein sequence ID" value="NYT84254.1"/>
    <property type="molecule type" value="Genomic_DNA"/>
</dbReference>
<organism evidence="3 4">
    <name type="scientific">Pollutimonas harenae</name>
    <dbReference type="NCBI Taxonomy" id="657015"/>
    <lineage>
        <taxon>Bacteria</taxon>
        <taxon>Pseudomonadati</taxon>
        <taxon>Pseudomonadota</taxon>
        <taxon>Betaproteobacteria</taxon>
        <taxon>Burkholderiales</taxon>
        <taxon>Alcaligenaceae</taxon>
        <taxon>Pollutimonas</taxon>
    </lineage>
</organism>
<dbReference type="GO" id="GO:0016787">
    <property type="term" value="F:hydrolase activity"/>
    <property type="evidence" value="ECO:0007669"/>
    <property type="project" value="UniProtKB-KW"/>
</dbReference>
<dbReference type="InterPro" id="IPR036380">
    <property type="entry name" value="Isochorismatase-like_sf"/>
</dbReference>
<evidence type="ECO:0000313" key="3">
    <source>
        <dbReference type="EMBL" id="NYT84254.1"/>
    </source>
</evidence>
<dbReference type="RefSeq" id="WP_130038566.1">
    <property type="nucleotide sequence ID" value="NZ_JACCEV010000001.1"/>
</dbReference>
<evidence type="ECO:0000256" key="1">
    <source>
        <dbReference type="ARBA" id="ARBA00022801"/>
    </source>
</evidence>
<keyword evidence="4" id="KW-1185">Reference proteome</keyword>
<dbReference type="Gene3D" id="3.40.50.850">
    <property type="entry name" value="Isochorismatase-like"/>
    <property type="match status" value="1"/>
</dbReference>
<accession>A0A853H269</accession>
<feature type="domain" description="Isochorismatase-like" evidence="2">
    <location>
        <begin position="8"/>
        <end position="179"/>
    </location>
</feature>
<dbReference type="Proteomes" id="UP000554144">
    <property type="component" value="Unassembled WGS sequence"/>
</dbReference>
<protein>
    <submittedName>
        <fullName evidence="3">Cysteine hydrolase</fullName>
    </submittedName>
</protein>
<name>A0A853H269_9BURK</name>
<keyword evidence="1 3" id="KW-0378">Hydrolase</keyword>
<dbReference type="PANTHER" id="PTHR43540">
    <property type="entry name" value="PEROXYUREIDOACRYLATE/UREIDOACRYLATE AMIDOHYDROLASE-RELATED"/>
    <property type="match status" value="1"/>
</dbReference>
<dbReference type="AlphaFoldDB" id="A0A853H269"/>
<evidence type="ECO:0000313" key="4">
    <source>
        <dbReference type="Proteomes" id="UP000554144"/>
    </source>
</evidence>
<dbReference type="SUPFAM" id="SSF52499">
    <property type="entry name" value="Isochorismatase-like hydrolases"/>
    <property type="match status" value="1"/>
</dbReference>
<evidence type="ECO:0000259" key="2">
    <source>
        <dbReference type="Pfam" id="PF00857"/>
    </source>
</evidence>
<dbReference type="PANTHER" id="PTHR43540:SF6">
    <property type="entry name" value="ISOCHORISMATASE-LIKE DOMAIN-CONTAINING PROTEIN"/>
    <property type="match status" value="1"/>
</dbReference>